<sequence length="11" mass="1326">MESLCSKPRFK</sequence>
<dbReference type="Proteomes" id="UP001371456">
    <property type="component" value="Unassembled WGS sequence"/>
</dbReference>
<evidence type="ECO:0000313" key="2">
    <source>
        <dbReference type="Proteomes" id="UP001371456"/>
    </source>
</evidence>
<organism evidence="1 2">
    <name type="scientific">Solanum bulbocastanum</name>
    <name type="common">Wild potato</name>
    <dbReference type="NCBI Taxonomy" id="147425"/>
    <lineage>
        <taxon>Eukaryota</taxon>
        <taxon>Viridiplantae</taxon>
        <taxon>Streptophyta</taxon>
        <taxon>Embryophyta</taxon>
        <taxon>Tracheophyta</taxon>
        <taxon>Spermatophyta</taxon>
        <taxon>Magnoliopsida</taxon>
        <taxon>eudicotyledons</taxon>
        <taxon>Gunneridae</taxon>
        <taxon>Pentapetalae</taxon>
        <taxon>asterids</taxon>
        <taxon>lamiids</taxon>
        <taxon>Solanales</taxon>
        <taxon>Solanaceae</taxon>
        <taxon>Solanoideae</taxon>
        <taxon>Solaneae</taxon>
        <taxon>Solanum</taxon>
    </lineage>
</organism>
<proteinExistence type="predicted"/>
<comment type="caution">
    <text evidence="1">The sequence shown here is derived from an EMBL/GenBank/DDBJ whole genome shotgun (WGS) entry which is preliminary data.</text>
</comment>
<reference evidence="1 2" key="1">
    <citation type="submission" date="2024-02" db="EMBL/GenBank/DDBJ databases">
        <title>de novo genome assembly of Solanum bulbocastanum strain 11H21.</title>
        <authorList>
            <person name="Hosaka A.J."/>
        </authorList>
    </citation>
    <scope>NUCLEOTIDE SEQUENCE [LARGE SCALE GENOMIC DNA]</scope>
    <source>
        <tissue evidence="1">Young leaves</tissue>
    </source>
</reference>
<accession>A0AAN8XTC0</accession>
<name>A0AAN8XTC0_SOLBU</name>
<keyword evidence="2" id="KW-1185">Reference proteome</keyword>
<gene>
    <name evidence="1" type="ORF">RDI58_034222</name>
</gene>
<protein>
    <submittedName>
        <fullName evidence="1">Uncharacterized protein</fullName>
    </submittedName>
</protein>
<dbReference type="EMBL" id="JBANQN010001111">
    <property type="protein sequence ID" value="KAK6768536.1"/>
    <property type="molecule type" value="Genomic_DNA"/>
</dbReference>
<evidence type="ECO:0000313" key="1">
    <source>
        <dbReference type="EMBL" id="KAK6768536.1"/>
    </source>
</evidence>